<feature type="transmembrane region" description="Helical" evidence="5">
    <location>
        <begin position="272"/>
        <end position="293"/>
    </location>
</feature>
<reference evidence="6" key="1">
    <citation type="submission" date="2020-03" db="EMBL/GenBank/DDBJ databases">
        <authorList>
            <person name="Chebbi M.A."/>
            <person name="Drezen J.M."/>
        </authorList>
    </citation>
    <scope>NUCLEOTIDE SEQUENCE</scope>
    <source>
        <tissue evidence="6">Whole body</tissue>
    </source>
</reference>
<sequence length="339" mass="37266">MDSIVGTFSSLKFMKDYMGFSNIAILLVGSLSGIFSSLCISITKKDWPMWLFACLGIFMGAIVPTSRTFITESAPPNDSANVITDLMLFQTCRQVMGENKSNCDILHTNSSSEEAKNLTKIVQPHMSYLLISRSLIKGILPALLILFLGPWSDKYGRKPLIIAGYFVPFCRFIILSVLSSFDLSPWLLLLAYLPTALLGSGLLLATICYIFDTTEPDKRAWYLACLQTCVKIGLVIGTFTEVGLGIFSGVLLPTVRSLLSKSVPVDDTGKSFSLVSFVETLLPLGCAPLYSLLYTSNISAYPSPVYLLTAAIFCSMIFIITFINFKYFGKKSDQPIQGN</sequence>
<dbReference type="PANTHER" id="PTHR23507:SF39">
    <property type="entry name" value="GH23453P-RELATED"/>
    <property type="match status" value="1"/>
</dbReference>
<feature type="transmembrane region" description="Helical" evidence="5">
    <location>
        <begin position="187"/>
        <end position="211"/>
    </location>
</feature>
<dbReference type="OrthoDB" id="430300at2759"/>
<accession>A0A8J5UVT0</accession>
<evidence type="ECO:0000256" key="3">
    <source>
        <dbReference type="ARBA" id="ARBA00022989"/>
    </source>
</evidence>
<dbReference type="Pfam" id="PF07690">
    <property type="entry name" value="MFS_1"/>
    <property type="match status" value="1"/>
</dbReference>
<dbReference type="PANTHER" id="PTHR23507">
    <property type="entry name" value="ZGC:174356"/>
    <property type="match status" value="1"/>
</dbReference>
<organism evidence="6 7">
    <name type="scientific">Cotesia typhae</name>
    <dbReference type="NCBI Taxonomy" id="2053667"/>
    <lineage>
        <taxon>Eukaryota</taxon>
        <taxon>Metazoa</taxon>
        <taxon>Ecdysozoa</taxon>
        <taxon>Arthropoda</taxon>
        <taxon>Hexapoda</taxon>
        <taxon>Insecta</taxon>
        <taxon>Pterygota</taxon>
        <taxon>Neoptera</taxon>
        <taxon>Endopterygota</taxon>
        <taxon>Hymenoptera</taxon>
        <taxon>Apocrita</taxon>
        <taxon>Ichneumonoidea</taxon>
        <taxon>Braconidae</taxon>
        <taxon>Microgastrinae</taxon>
        <taxon>Cotesia</taxon>
    </lineage>
</organism>
<evidence type="ECO:0000313" key="7">
    <source>
        <dbReference type="Proteomes" id="UP000729913"/>
    </source>
</evidence>
<evidence type="ECO:0000313" key="6">
    <source>
        <dbReference type="EMBL" id="KAG8039660.1"/>
    </source>
</evidence>
<protein>
    <submittedName>
        <fullName evidence="6">Uncharacterized protein</fullName>
    </submittedName>
</protein>
<keyword evidence="4 5" id="KW-0472">Membrane</keyword>
<feature type="transmembrane region" description="Helical" evidence="5">
    <location>
        <begin position="126"/>
        <end position="148"/>
    </location>
</feature>
<feature type="transmembrane region" description="Helical" evidence="5">
    <location>
        <begin position="232"/>
        <end position="252"/>
    </location>
</feature>
<dbReference type="Proteomes" id="UP000729913">
    <property type="component" value="Unassembled WGS sequence"/>
</dbReference>
<evidence type="ECO:0000256" key="4">
    <source>
        <dbReference type="ARBA" id="ARBA00023136"/>
    </source>
</evidence>
<keyword evidence="7" id="KW-1185">Reference proteome</keyword>
<name>A0A8J5UVT0_9HYME</name>
<keyword evidence="2 5" id="KW-0812">Transmembrane</keyword>
<proteinExistence type="predicted"/>
<evidence type="ECO:0000256" key="5">
    <source>
        <dbReference type="SAM" id="Phobius"/>
    </source>
</evidence>
<keyword evidence="3 5" id="KW-1133">Transmembrane helix</keyword>
<dbReference type="EMBL" id="JAAOIC020000032">
    <property type="protein sequence ID" value="KAG8039660.1"/>
    <property type="molecule type" value="Genomic_DNA"/>
</dbReference>
<evidence type="ECO:0000256" key="2">
    <source>
        <dbReference type="ARBA" id="ARBA00022692"/>
    </source>
</evidence>
<gene>
    <name evidence="6" type="ORF">G9C98_000389</name>
</gene>
<dbReference type="InterPro" id="IPR011701">
    <property type="entry name" value="MFS"/>
</dbReference>
<comment type="caution">
    <text evidence="6">The sequence shown here is derived from an EMBL/GenBank/DDBJ whole genome shotgun (WGS) entry which is preliminary data.</text>
</comment>
<feature type="transmembrane region" description="Helical" evidence="5">
    <location>
        <begin position="49"/>
        <end position="70"/>
    </location>
</feature>
<dbReference type="AlphaFoldDB" id="A0A8J5UVT0"/>
<comment type="subcellular location">
    <subcellularLocation>
        <location evidence="1">Membrane</location>
        <topology evidence="1">Multi-pass membrane protein</topology>
    </subcellularLocation>
</comment>
<feature type="transmembrane region" description="Helical" evidence="5">
    <location>
        <begin position="20"/>
        <end position="42"/>
    </location>
</feature>
<feature type="transmembrane region" description="Helical" evidence="5">
    <location>
        <begin position="160"/>
        <end position="181"/>
    </location>
</feature>
<dbReference type="GO" id="GO:0022857">
    <property type="term" value="F:transmembrane transporter activity"/>
    <property type="evidence" value="ECO:0007669"/>
    <property type="project" value="InterPro"/>
</dbReference>
<reference evidence="6" key="2">
    <citation type="submission" date="2021-04" db="EMBL/GenBank/DDBJ databases">
        <title>Genome-wide patterns of bracovirus chromosomal integration into multiple host tissues during parasitism.</title>
        <authorList>
            <person name="Chebbi M.A.C."/>
        </authorList>
    </citation>
    <scope>NUCLEOTIDE SEQUENCE</scope>
    <source>
        <tissue evidence="6">Whole body</tissue>
    </source>
</reference>
<feature type="transmembrane region" description="Helical" evidence="5">
    <location>
        <begin position="305"/>
        <end position="325"/>
    </location>
</feature>
<evidence type="ECO:0000256" key="1">
    <source>
        <dbReference type="ARBA" id="ARBA00004141"/>
    </source>
</evidence>
<dbReference type="GO" id="GO:0016020">
    <property type="term" value="C:membrane"/>
    <property type="evidence" value="ECO:0007669"/>
    <property type="project" value="UniProtKB-SubCell"/>
</dbReference>